<dbReference type="AlphaFoldDB" id="A0A8S1UET1"/>
<keyword evidence="2" id="KW-1185">Reference proteome</keyword>
<sequence>MNMIQMLFTKFADILLTSRAYPFLQCQPLIQNQTKEIGIIWNKEINFNVQQLLQNNWRSAQTNEMIVQFFLEKDGNSFLVEEWSLIQSQSIMLNMLTAKKNNSLLKQITIWLRSAIAMMTMTTIFQEEQITKQYKVTHSLLFYNRNTKKRSDWIDDSKLQVKKISTKFLSQLNFQLTIAQQGQLQNVLSIQKQKINQSPLFKRCRYLSEQIDIRDPQLIERKMTMDAEYQVQLRQENPPRMSLNNLNLSFVSIYSKKEEVELLFTPEEAALKLKDKTFLEEDYEINLMTGDPTTNKLNLSNHGQQLDNKSQLLLLPVCIQNELLISQIMVSQKLSNEDKINQSILLDSLKDIQQASKNRRIRSIQINRLLSFYRQMC</sequence>
<dbReference type="OMA" id="ENPPRMS"/>
<evidence type="ECO:0000313" key="2">
    <source>
        <dbReference type="Proteomes" id="UP000683925"/>
    </source>
</evidence>
<accession>A0A8S1UET1</accession>
<protein>
    <submittedName>
        <fullName evidence="1">Uncharacterized protein</fullName>
    </submittedName>
</protein>
<name>A0A8S1UET1_PAROT</name>
<gene>
    <name evidence="1" type="ORF">POCTA_138.1.T0430100</name>
</gene>
<dbReference type="EMBL" id="CAJJDP010000043">
    <property type="protein sequence ID" value="CAD8163315.1"/>
    <property type="molecule type" value="Genomic_DNA"/>
</dbReference>
<dbReference type="Proteomes" id="UP000683925">
    <property type="component" value="Unassembled WGS sequence"/>
</dbReference>
<organism evidence="1 2">
    <name type="scientific">Paramecium octaurelia</name>
    <dbReference type="NCBI Taxonomy" id="43137"/>
    <lineage>
        <taxon>Eukaryota</taxon>
        <taxon>Sar</taxon>
        <taxon>Alveolata</taxon>
        <taxon>Ciliophora</taxon>
        <taxon>Intramacronucleata</taxon>
        <taxon>Oligohymenophorea</taxon>
        <taxon>Peniculida</taxon>
        <taxon>Parameciidae</taxon>
        <taxon>Paramecium</taxon>
    </lineage>
</organism>
<proteinExistence type="predicted"/>
<evidence type="ECO:0000313" key="1">
    <source>
        <dbReference type="EMBL" id="CAD8163315.1"/>
    </source>
</evidence>
<comment type="caution">
    <text evidence="1">The sequence shown here is derived from an EMBL/GenBank/DDBJ whole genome shotgun (WGS) entry which is preliminary data.</text>
</comment>
<reference evidence="1" key="1">
    <citation type="submission" date="2021-01" db="EMBL/GenBank/DDBJ databases">
        <authorList>
            <consortium name="Genoscope - CEA"/>
            <person name="William W."/>
        </authorList>
    </citation>
    <scope>NUCLEOTIDE SEQUENCE</scope>
</reference>
<dbReference type="OrthoDB" id="288482at2759"/>